<evidence type="ECO:0000313" key="10">
    <source>
        <dbReference type="Proteomes" id="UP000092741"/>
    </source>
</evidence>
<name>A0AAN1CW31_VIBNA</name>
<dbReference type="GeneID" id="70911769"/>
<dbReference type="PROSITE" id="PS51257">
    <property type="entry name" value="PROKAR_LIPOPROTEIN"/>
    <property type="match status" value="1"/>
</dbReference>
<dbReference type="InterPro" id="IPR037294">
    <property type="entry name" value="ABC_BtuC-like"/>
</dbReference>
<dbReference type="GO" id="GO:0005886">
    <property type="term" value="C:plasma membrane"/>
    <property type="evidence" value="ECO:0007669"/>
    <property type="project" value="UniProtKB-SubCell"/>
</dbReference>
<keyword evidence="4" id="KW-1003">Cell membrane</keyword>
<dbReference type="EMBL" id="CP016345">
    <property type="protein sequence ID" value="ANQ13114.1"/>
    <property type="molecule type" value="Genomic_DNA"/>
</dbReference>
<dbReference type="SUPFAM" id="SSF81345">
    <property type="entry name" value="ABC transporter involved in vitamin B12 uptake, BtuC"/>
    <property type="match status" value="1"/>
</dbReference>
<evidence type="ECO:0000256" key="8">
    <source>
        <dbReference type="SAM" id="Phobius"/>
    </source>
</evidence>
<sequence length="333" mass="34995">MRIFSSTLYLWIPLILLTLVGSCYSLTVWSSFPLSVSHIYQYLFEFDPMSMEQQIIASIRMPRVLAGLLIGANLAVAGLMMQGLTRNPLASPSILGINAGAACLMALASIGVPFLETMPGVLIASIGSVLSGAVVLTLGGFFSAKSHPLKLVLAGIAINALLVGVTRAAVILADDKAYSIISWLAGSLSSVEWQQWNTLWPTSVLGLIVSLFVARQLNLLALGSDVATSLGINIRLTRALTYIAVVLLTASSVAIAGPIGFVGMLVPHIAKRFVGNDFITLIPASALLGAALIVWADALSRAIAFPAETPVGIITALIGTPCFVFLAMRSQSS</sequence>
<feature type="transmembrane region" description="Helical" evidence="8">
    <location>
        <begin position="278"/>
        <end position="298"/>
    </location>
</feature>
<keyword evidence="6 8" id="KW-1133">Transmembrane helix</keyword>
<dbReference type="InterPro" id="IPR000522">
    <property type="entry name" value="ABC_transptr_permease_BtuC"/>
</dbReference>
<comment type="similarity">
    <text evidence="2">Belongs to the binding-protein-dependent transport system permease family. FecCD subfamily.</text>
</comment>
<dbReference type="AlphaFoldDB" id="A0AAN1CW31"/>
<comment type="subcellular location">
    <subcellularLocation>
        <location evidence="1">Cell membrane</location>
        <topology evidence="1">Multi-pass membrane protein</topology>
    </subcellularLocation>
</comment>
<feature type="transmembrane region" description="Helical" evidence="8">
    <location>
        <begin position="93"/>
        <end position="115"/>
    </location>
</feature>
<dbReference type="PANTHER" id="PTHR30472:SF1">
    <property type="entry name" value="FE(3+) DICITRATE TRANSPORT SYSTEM PERMEASE PROTEIN FECC-RELATED"/>
    <property type="match status" value="1"/>
</dbReference>
<dbReference type="FunFam" id="1.10.3470.10:FF:000001">
    <property type="entry name" value="Vitamin B12 ABC transporter permease BtuC"/>
    <property type="match status" value="1"/>
</dbReference>
<dbReference type="Gene3D" id="1.10.3470.10">
    <property type="entry name" value="ABC transporter involved in vitamin B12 uptake, BtuC"/>
    <property type="match status" value="1"/>
</dbReference>
<reference evidence="9 10" key="1">
    <citation type="submission" date="2016-07" db="EMBL/GenBank/DDBJ databases">
        <title>Developing Vibrio natriegens as a novel, fast-growing host for biotechnology.</title>
        <authorList>
            <person name="Weinstock M.T."/>
            <person name="Hesek E.D."/>
            <person name="Wilson C.M."/>
            <person name="Gibson D.G."/>
        </authorList>
    </citation>
    <scope>NUCLEOTIDE SEQUENCE [LARGE SCALE GENOMIC DNA]</scope>
    <source>
        <strain evidence="9 10">ATCC 14048</strain>
    </source>
</reference>
<feature type="transmembrane region" description="Helical" evidence="8">
    <location>
        <begin position="64"/>
        <end position="81"/>
    </location>
</feature>
<proteinExistence type="inferred from homology"/>
<evidence type="ECO:0000256" key="2">
    <source>
        <dbReference type="ARBA" id="ARBA00007935"/>
    </source>
</evidence>
<evidence type="ECO:0000256" key="1">
    <source>
        <dbReference type="ARBA" id="ARBA00004651"/>
    </source>
</evidence>
<evidence type="ECO:0000256" key="6">
    <source>
        <dbReference type="ARBA" id="ARBA00022989"/>
    </source>
</evidence>
<keyword evidence="10" id="KW-1185">Reference proteome</keyword>
<feature type="transmembrane region" description="Helical" evidence="8">
    <location>
        <begin position="242"/>
        <end position="266"/>
    </location>
</feature>
<evidence type="ECO:0000256" key="7">
    <source>
        <dbReference type="ARBA" id="ARBA00023136"/>
    </source>
</evidence>
<dbReference type="GO" id="GO:0022857">
    <property type="term" value="F:transmembrane transporter activity"/>
    <property type="evidence" value="ECO:0007669"/>
    <property type="project" value="InterPro"/>
</dbReference>
<dbReference type="Pfam" id="PF01032">
    <property type="entry name" value="FecCD"/>
    <property type="match status" value="1"/>
</dbReference>
<evidence type="ECO:0000256" key="5">
    <source>
        <dbReference type="ARBA" id="ARBA00022692"/>
    </source>
</evidence>
<dbReference type="CDD" id="cd06550">
    <property type="entry name" value="TM_ABC_iron-siderophores_like"/>
    <property type="match status" value="1"/>
</dbReference>
<organism evidence="9 10">
    <name type="scientific">Vibrio natriegens NBRC 15636 = ATCC 14048 = DSM 759</name>
    <dbReference type="NCBI Taxonomy" id="1219067"/>
    <lineage>
        <taxon>Bacteria</taxon>
        <taxon>Pseudomonadati</taxon>
        <taxon>Pseudomonadota</taxon>
        <taxon>Gammaproteobacteria</taxon>
        <taxon>Vibrionales</taxon>
        <taxon>Vibrionaceae</taxon>
        <taxon>Vibrio</taxon>
    </lineage>
</organism>
<feature type="transmembrane region" description="Helical" evidence="8">
    <location>
        <begin position="310"/>
        <end position="328"/>
    </location>
</feature>
<feature type="transmembrane region" description="Helical" evidence="8">
    <location>
        <begin position="151"/>
        <end position="173"/>
    </location>
</feature>
<evidence type="ECO:0000313" key="9">
    <source>
        <dbReference type="EMBL" id="ANQ13114.1"/>
    </source>
</evidence>
<keyword evidence="3" id="KW-0813">Transport</keyword>
<accession>A0AAN1CW31</accession>
<protein>
    <submittedName>
        <fullName evidence="9">Iron ABC transporter</fullName>
    </submittedName>
</protein>
<evidence type="ECO:0000256" key="4">
    <source>
        <dbReference type="ARBA" id="ARBA00022475"/>
    </source>
</evidence>
<feature type="transmembrane region" description="Helical" evidence="8">
    <location>
        <begin position="121"/>
        <end position="144"/>
    </location>
</feature>
<dbReference type="RefSeq" id="WP_049873808.1">
    <property type="nucleotide sequence ID" value="NZ_ATFJ01000024.1"/>
</dbReference>
<evidence type="ECO:0000256" key="3">
    <source>
        <dbReference type="ARBA" id="ARBA00022448"/>
    </source>
</evidence>
<gene>
    <name evidence="9" type="ORF">BA890_10160</name>
</gene>
<keyword evidence="7 8" id="KW-0472">Membrane</keyword>
<dbReference type="PANTHER" id="PTHR30472">
    <property type="entry name" value="FERRIC ENTEROBACTIN TRANSPORT SYSTEM PERMEASE PROTEIN"/>
    <property type="match status" value="1"/>
</dbReference>
<keyword evidence="5 8" id="KW-0812">Transmembrane</keyword>
<dbReference type="Proteomes" id="UP000092741">
    <property type="component" value="Chromosome 1"/>
</dbReference>
<dbReference type="GO" id="GO:0033214">
    <property type="term" value="P:siderophore-iron import into cell"/>
    <property type="evidence" value="ECO:0007669"/>
    <property type="project" value="TreeGrafter"/>
</dbReference>